<reference evidence="2" key="1">
    <citation type="journal article" date="2020" name="mSystems">
        <title>Genome- and Community-Level Interaction Insights into Carbon Utilization and Element Cycling Functions of Hydrothermarchaeota in Hydrothermal Sediment.</title>
        <authorList>
            <person name="Zhou Z."/>
            <person name="Liu Y."/>
            <person name="Xu W."/>
            <person name="Pan J."/>
            <person name="Luo Z.H."/>
            <person name="Li M."/>
        </authorList>
    </citation>
    <scope>NUCLEOTIDE SEQUENCE [LARGE SCALE GENOMIC DNA]</scope>
    <source>
        <strain evidence="2">SpSt-468</strain>
    </source>
</reference>
<sequence length="218" mass="24963">MMLAEPEYLTEINLKLKEMQEAIRNIGSAVQSALLNRQKGTSASICAMSQTIHRIDEEITDKCVEALIRHQPFAGDLRNITVALKISYDLARVGRYLYNVTQIIDDVGGEDCEVGEISSMLEEARDMIDQSMNGYFKKDYALAENMTYRDDKIDERYRQVLSKYKEMKNVKGECIMLNALVARIVERMADHACYISNESLYLITGKRQTIRAPKCNER</sequence>
<dbReference type="InterPro" id="IPR026022">
    <property type="entry name" value="PhoU_dom"/>
</dbReference>
<gene>
    <name evidence="2" type="ORF">ENS19_04610</name>
</gene>
<organism evidence="2">
    <name type="scientific">Candidatus Methanomethylicus mesodigestus</name>
    <dbReference type="NCBI Taxonomy" id="1867258"/>
    <lineage>
        <taxon>Archaea</taxon>
        <taxon>Thermoproteota</taxon>
        <taxon>Methanosuratincolia</taxon>
        <taxon>Candidatus Methanomethylicales</taxon>
        <taxon>Candidatus Methanomethylicaceae</taxon>
        <taxon>Candidatus Methanomethylicus</taxon>
    </lineage>
</organism>
<dbReference type="SUPFAM" id="SSF109755">
    <property type="entry name" value="PhoU-like"/>
    <property type="match status" value="1"/>
</dbReference>
<dbReference type="PANTHER" id="PTHR42930:SF3">
    <property type="entry name" value="PHOSPHATE-SPECIFIC TRANSPORT SYSTEM ACCESSORY PROTEIN PHOU"/>
    <property type="match status" value="1"/>
</dbReference>
<dbReference type="InterPro" id="IPR028366">
    <property type="entry name" value="PhoU"/>
</dbReference>
<dbReference type="PANTHER" id="PTHR42930">
    <property type="entry name" value="PHOSPHATE-SPECIFIC TRANSPORT SYSTEM ACCESSORY PROTEIN PHOU"/>
    <property type="match status" value="1"/>
</dbReference>
<feature type="domain" description="PhoU" evidence="1">
    <location>
        <begin position="117"/>
        <end position="197"/>
    </location>
</feature>
<dbReference type="Pfam" id="PF01895">
    <property type="entry name" value="PhoU"/>
    <property type="match status" value="2"/>
</dbReference>
<feature type="domain" description="PhoU" evidence="1">
    <location>
        <begin position="16"/>
        <end position="103"/>
    </location>
</feature>
<name>A0A7C3FAK1_9CREN</name>
<dbReference type="GO" id="GO:0030643">
    <property type="term" value="P:intracellular phosphate ion homeostasis"/>
    <property type="evidence" value="ECO:0007669"/>
    <property type="project" value="InterPro"/>
</dbReference>
<dbReference type="InterPro" id="IPR038078">
    <property type="entry name" value="PhoU-like_sf"/>
</dbReference>
<dbReference type="AlphaFoldDB" id="A0A7C3FAK1"/>
<evidence type="ECO:0000313" key="2">
    <source>
        <dbReference type="EMBL" id="HFK20547.1"/>
    </source>
</evidence>
<accession>A0A7C3FAK1</accession>
<comment type="caution">
    <text evidence="2">The sequence shown here is derived from an EMBL/GenBank/DDBJ whole genome shotgun (WGS) entry which is preliminary data.</text>
</comment>
<proteinExistence type="predicted"/>
<dbReference type="Gene3D" id="1.20.58.220">
    <property type="entry name" value="Phosphate transport system protein phou homolog 2, domain 2"/>
    <property type="match status" value="1"/>
</dbReference>
<evidence type="ECO:0000259" key="1">
    <source>
        <dbReference type="Pfam" id="PF01895"/>
    </source>
</evidence>
<protein>
    <recommendedName>
        <fullName evidence="1">PhoU domain-containing protein</fullName>
    </recommendedName>
</protein>
<dbReference type="EMBL" id="DSTX01000007">
    <property type="protein sequence ID" value="HFK20547.1"/>
    <property type="molecule type" value="Genomic_DNA"/>
</dbReference>
<dbReference type="GO" id="GO:0045936">
    <property type="term" value="P:negative regulation of phosphate metabolic process"/>
    <property type="evidence" value="ECO:0007669"/>
    <property type="project" value="InterPro"/>
</dbReference>